<evidence type="ECO:0000256" key="2">
    <source>
        <dbReference type="ARBA" id="ARBA00023175"/>
    </source>
</evidence>
<reference evidence="7" key="2">
    <citation type="journal article" date="2024" name="Plant">
        <title>Genomic evolution and insights into agronomic trait innovations of Sesamum species.</title>
        <authorList>
            <person name="Miao H."/>
            <person name="Wang L."/>
            <person name="Qu L."/>
            <person name="Liu H."/>
            <person name="Sun Y."/>
            <person name="Le M."/>
            <person name="Wang Q."/>
            <person name="Wei S."/>
            <person name="Zheng Y."/>
            <person name="Lin W."/>
            <person name="Duan Y."/>
            <person name="Cao H."/>
            <person name="Xiong S."/>
            <person name="Wang X."/>
            <person name="Wei L."/>
            <person name="Li C."/>
            <person name="Ma Q."/>
            <person name="Ju M."/>
            <person name="Zhao R."/>
            <person name="Li G."/>
            <person name="Mu C."/>
            <person name="Tian Q."/>
            <person name="Mei H."/>
            <person name="Zhang T."/>
            <person name="Gao T."/>
            <person name="Zhang H."/>
        </authorList>
    </citation>
    <scope>NUCLEOTIDE SEQUENCE</scope>
    <source>
        <strain evidence="7">G02</strain>
    </source>
</reference>
<feature type="domain" description="Kinesin motor" evidence="6">
    <location>
        <begin position="310"/>
        <end position="660"/>
    </location>
</feature>
<comment type="similarity">
    <text evidence="1">Belongs to the TRAFAC class myosin-kinesin ATPase superfamily. Kinesin family. KIN-14 subfamily.</text>
</comment>
<evidence type="ECO:0000256" key="1">
    <source>
        <dbReference type="ARBA" id="ARBA00010899"/>
    </source>
</evidence>
<name>A0AAW2JSM6_SESRA</name>
<dbReference type="PRINTS" id="PR00380">
    <property type="entry name" value="KINESINHEAVY"/>
</dbReference>
<dbReference type="InterPro" id="IPR027417">
    <property type="entry name" value="P-loop_NTPase"/>
</dbReference>
<accession>A0AAW2JSM6</accession>
<reference evidence="7" key="1">
    <citation type="submission" date="2020-06" db="EMBL/GenBank/DDBJ databases">
        <authorList>
            <person name="Li T."/>
            <person name="Hu X."/>
            <person name="Zhang T."/>
            <person name="Song X."/>
            <person name="Zhang H."/>
            <person name="Dai N."/>
            <person name="Sheng W."/>
            <person name="Hou X."/>
            <person name="Wei L."/>
        </authorList>
    </citation>
    <scope>NUCLEOTIDE SEQUENCE</scope>
    <source>
        <strain evidence="7">G02</strain>
        <tissue evidence="7">Leaf</tissue>
    </source>
</reference>
<feature type="compositionally biased region" description="Polar residues" evidence="5">
    <location>
        <begin position="873"/>
        <end position="888"/>
    </location>
</feature>
<feature type="region of interest" description="Disordered" evidence="5">
    <location>
        <begin position="785"/>
        <end position="896"/>
    </location>
</feature>
<proteinExistence type="inferred from homology"/>
<feature type="compositionally biased region" description="Low complexity" evidence="5">
    <location>
        <begin position="863"/>
        <end position="872"/>
    </location>
</feature>
<dbReference type="PROSITE" id="PS50067">
    <property type="entry name" value="KINESIN_MOTOR_2"/>
    <property type="match status" value="1"/>
</dbReference>
<evidence type="ECO:0000256" key="3">
    <source>
        <dbReference type="PROSITE-ProRule" id="PRU00283"/>
    </source>
</evidence>
<dbReference type="FunFam" id="3.40.850.10:FF:000111">
    <property type="entry name" value="p-loop nucleoside triphosphate hydrolase superfamily protein with CH (Calponin Homology) domain"/>
    <property type="match status" value="1"/>
</dbReference>
<dbReference type="PANTHER" id="PTHR47972">
    <property type="entry name" value="KINESIN-LIKE PROTEIN KLP-3"/>
    <property type="match status" value="1"/>
</dbReference>
<dbReference type="EMBL" id="JACGWJ010000032">
    <property type="protein sequence ID" value="KAL0297650.1"/>
    <property type="molecule type" value="Genomic_DNA"/>
</dbReference>
<dbReference type="GO" id="GO:0007018">
    <property type="term" value="P:microtubule-based movement"/>
    <property type="evidence" value="ECO:0007669"/>
    <property type="project" value="InterPro"/>
</dbReference>
<evidence type="ECO:0000256" key="5">
    <source>
        <dbReference type="SAM" id="MobiDB-lite"/>
    </source>
</evidence>
<dbReference type="PANTHER" id="PTHR47972:SF14">
    <property type="entry name" value="KINESIN-LIKE PROTEIN KIN-14J"/>
    <property type="match status" value="1"/>
</dbReference>
<organism evidence="7">
    <name type="scientific">Sesamum radiatum</name>
    <name type="common">Black benniseed</name>
    <dbReference type="NCBI Taxonomy" id="300843"/>
    <lineage>
        <taxon>Eukaryota</taxon>
        <taxon>Viridiplantae</taxon>
        <taxon>Streptophyta</taxon>
        <taxon>Embryophyta</taxon>
        <taxon>Tracheophyta</taxon>
        <taxon>Spermatophyta</taxon>
        <taxon>Magnoliopsida</taxon>
        <taxon>eudicotyledons</taxon>
        <taxon>Gunneridae</taxon>
        <taxon>Pentapetalae</taxon>
        <taxon>asterids</taxon>
        <taxon>lamiids</taxon>
        <taxon>Lamiales</taxon>
        <taxon>Pedaliaceae</taxon>
        <taxon>Sesamum</taxon>
    </lineage>
</organism>
<keyword evidence="3" id="KW-0067">ATP-binding</keyword>
<dbReference type="AlphaFoldDB" id="A0AAW2JSM6"/>
<dbReference type="InterPro" id="IPR036961">
    <property type="entry name" value="Kinesin_motor_dom_sf"/>
</dbReference>
<dbReference type="GO" id="GO:0008017">
    <property type="term" value="F:microtubule binding"/>
    <property type="evidence" value="ECO:0007669"/>
    <property type="project" value="InterPro"/>
</dbReference>
<dbReference type="GO" id="GO:0003777">
    <property type="term" value="F:microtubule motor activity"/>
    <property type="evidence" value="ECO:0007669"/>
    <property type="project" value="InterPro"/>
</dbReference>
<dbReference type="FunFam" id="3.40.850.10:FF:000178">
    <property type="entry name" value="Kinesin-related protein3"/>
    <property type="match status" value="1"/>
</dbReference>
<sequence>MGPEPEVSESGNKGLGTLKEDSDGTIPGRIDAFNGLAEGSYFSDVLQAKCGHYGDLPASKISELMKLGSLENTSTQSLFTVTNMILDEFVEGKNENIPQRVASILKLVMLEIQERVSKQAQNMRKVVMNQLRQMKIEKMKIEEVLKLEQHDLTILRQEKDRCESLILSLEEEIRLTKQDYEEKCFQLEARAEETKDKLLKKILELERLLTDSRNKVKELEDFSESKFLRWKRKEHGYRHFIDSQFESLQDLRLASESIKQEVSKIKNVYAEEFYHFGVNIKGLIDAAQNYHSVLEENRKLYNEVQDLKGNIRVYCRIRPFLPGQSRKQTTIQYIGENGELVVINPLKPGKDSHRLFKFNKVFGPASTQEEVFRDTQPLIRSVLDGYNVCIFAYGQTGSGKTYTMTGPNATSVVDWGVNYRALNDLFNISQNRHSSIAYEVGVQMGAVFPPRTCNILINILPFTCFPFGWFNHTILLFMVSIDLHTLGIWNTSQPNGLAVPDASMHPVKSTSDVLELMNWPDESGCRGYCLEREKQPVSQISILTVHVRGTDLETNAVLRGCLHLVDLAGSERVDRSEATGDRLREAQHINKSLSALGDVIFALAQKNPHVPYRNSKLTQVLQSSLGGQAKALMFVQLNPDVESYSETISTLKFAERVSGVELGAARSNKEGRGVRELMEQVATLKDAVAKKDEEIVRLRLLKTNGNYSIGVGRSSQQLSGVKSSDGKAACDMDNSSEYSDKHSDAGSQQSVDDFRHQKEFFQQSKLAVVGGTENYLEDIESNLNLADGGKSPNGSTQFLESGDVDTDEKLSDMSDGVLSMGTQTDTSINSIPESAKPSADTAEKRNVPFELPRPPTKQGQAGSSRLSLSRSSTKVPSSKRATLGSSSAVKLPKNWH</sequence>
<feature type="binding site" evidence="3">
    <location>
        <begin position="394"/>
        <end position="401"/>
    </location>
    <ligand>
        <name>ATP</name>
        <dbReference type="ChEBI" id="CHEBI:30616"/>
    </ligand>
</feature>
<dbReference type="Gene3D" id="3.40.850.10">
    <property type="entry name" value="Kinesin motor domain"/>
    <property type="match status" value="1"/>
</dbReference>
<feature type="compositionally biased region" description="Polar residues" evidence="5">
    <location>
        <begin position="820"/>
        <end position="832"/>
    </location>
</feature>
<dbReference type="SUPFAM" id="SSF52540">
    <property type="entry name" value="P-loop containing nucleoside triphosphate hydrolases"/>
    <property type="match status" value="1"/>
</dbReference>
<comment type="caution">
    <text evidence="7">The sequence shown here is derived from an EMBL/GenBank/DDBJ whole genome shotgun (WGS) entry which is preliminary data.</text>
</comment>
<feature type="coiled-coil region" evidence="4">
    <location>
        <begin position="152"/>
        <end position="222"/>
    </location>
</feature>
<feature type="region of interest" description="Disordered" evidence="5">
    <location>
        <begin position="1"/>
        <end position="23"/>
    </location>
</feature>
<dbReference type="SMART" id="SM00129">
    <property type="entry name" value="KISc"/>
    <property type="match status" value="1"/>
</dbReference>
<dbReference type="GO" id="GO:0015630">
    <property type="term" value="C:microtubule cytoskeleton"/>
    <property type="evidence" value="ECO:0007669"/>
    <property type="project" value="TreeGrafter"/>
</dbReference>
<evidence type="ECO:0000256" key="4">
    <source>
        <dbReference type="SAM" id="Coils"/>
    </source>
</evidence>
<feature type="compositionally biased region" description="Polar residues" evidence="5">
    <location>
        <begin position="712"/>
        <end position="722"/>
    </location>
</feature>
<protein>
    <submittedName>
        <fullName evidence="7">Kinesin-like protein KIN-14J</fullName>
    </submittedName>
</protein>
<dbReference type="GO" id="GO:0005524">
    <property type="term" value="F:ATP binding"/>
    <property type="evidence" value="ECO:0007669"/>
    <property type="project" value="UniProtKB-UniRule"/>
</dbReference>
<keyword evidence="2 3" id="KW-0505">Motor protein</keyword>
<dbReference type="InterPro" id="IPR001752">
    <property type="entry name" value="Kinesin_motor_dom"/>
</dbReference>
<keyword evidence="3" id="KW-0547">Nucleotide-binding</keyword>
<dbReference type="Pfam" id="PF00225">
    <property type="entry name" value="Kinesin"/>
    <property type="match status" value="1"/>
</dbReference>
<dbReference type="InterPro" id="IPR027640">
    <property type="entry name" value="Kinesin-like_fam"/>
</dbReference>
<feature type="region of interest" description="Disordered" evidence="5">
    <location>
        <begin position="712"/>
        <end position="750"/>
    </location>
</feature>
<evidence type="ECO:0000259" key="6">
    <source>
        <dbReference type="PROSITE" id="PS50067"/>
    </source>
</evidence>
<gene>
    <name evidence="7" type="ORF">Sradi_6817100</name>
</gene>
<evidence type="ECO:0000313" key="7">
    <source>
        <dbReference type="EMBL" id="KAL0297650.1"/>
    </source>
</evidence>
<keyword evidence="4" id="KW-0175">Coiled coil</keyword>